<keyword evidence="7 9" id="KW-0675">Receptor</keyword>
<dbReference type="AlphaFoldDB" id="A0A814HWR6"/>
<feature type="transmembrane region" description="Helical" evidence="10">
    <location>
        <begin position="240"/>
        <end position="262"/>
    </location>
</feature>
<feature type="transmembrane region" description="Helical" evidence="10">
    <location>
        <begin position="189"/>
        <end position="219"/>
    </location>
</feature>
<evidence type="ECO:0000313" key="14">
    <source>
        <dbReference type="Proteomes" id="UP000663860"/>
    </source>
</evidence>
<evidence type="ECO:0000256" key="5">
    <source>
        <dbReference type="ARBA" id="ARBA00023040"/>
    </source>
</evidence>
<organism evidence="12 14">
    <name type="scientific">Adineta steineri</name>
    <dbReference type="NCBI Taxonomy" id="433720"/>
    <lineage>
        <taxon>Eukaryota</taxon>
        <taxon>Metazoa</taxon>
        <taxon>Spiralia</taxon>
        <taxon>Gnathifera</taxon>
        <taxon>Rotifera</taxon>
        <taxon>Eurotatoria</taxon>
        <taxon>Bdelloidea</taxon>
        <taxon>Adinetida</taxon>
        <taxon>Adinetidae</taxon>
        <taxon>Adineta</taxon>
    </lineage>
</organism>
<dbReference type="SUPFAM" id="SSF81321">
    <property type="entry name" value="Family A G protein-coupled receptor-like"/>
    <property type="match status" value="1"/>
</dbReference>
<evidence type="ECO:0000256" key="2">
    <source>
        <dbReference type="ARBA" id="ARBA00010663"/>
    </source>
</evidence>
<name>A0A814HWR6_9BILA</name>
<feature type="domain" description="G-protein coupled receptors family 1 profile" evidence="11">
    <location>
        <begin position="39"/>
        <end position="301"/>
    </location>
</feature>
<reference evidence="12" key="1">
    <citation type="submission" date="2021-02" db="EMBL/GenBank/DDBJ databases">
        <authorList>
            <person name="Nowell W R."/>
        </authorList>
    </citation>
    <scope>NUCLEOTIDE SEQUENCE</scope>
</reference>
<dbReference type="PROSITE" id="PS50262">
    <property type="entry name" value="G_PROTEIN_RECEP_F1_2"/>
    <property type="match status" value="1"/>
</dbReference>
<dbReference type="EMBL" id="CAJOBB010000058">
    <property type="protein sequence ID" value="CAF3537986.1"/>
    <property type="molecule type" value="Genomic_DNA"/>
</dbReference>
<keyword evidence="6 10" id="KW-0472">Membrane</keyword>
<dbReference type="Pfam" id="PF00001">
    <property type="entry name" value="7tm_1"/>
    <property type="match status" value="1"/>
</dbReference>
<dbReference type="Proteomes" id="UP000663868">
    <property type="component" value="Unassembled WGS sequence"/>
</dbReference>
<dbReference type="PRINTS" id="PR00237">
    <property type="entry name" value="GPCRRHODOPSN"/>
</dbReference>
<proteinExistence type="inferred from homology"/>
<dbReference type="InterPro" id="IPR000611">
    <property type="entry name" value="NPY_rcpt"/>
</dbReference>
<dbReference type="GO" id="GO:0005886">
    <property type="term" value="C:plasma membrane"/>
    <property type="evidence" value="ECO:0007669"/>
    <property type="project" value="TreeGrafter"/>
</dbReference>
<comment type="caution">
    <text evidence="12">The sequence shown here is derived from an EMBL/GenBank/DDBJ whole genome shotgun (WGS) entry which is preliminary data.</text>
</comment>
<gene>
    <name evidence="12" type="ORF">IZO911_LOCUS18392</name>
    <name evidence="13" type="ORF">KXQ929_LOCUS2016</name>
</gene>
<evidence type="ECO:0000313" key="13">
    <source>
        <dbReference type="EMBL" id="CAF3537986.1"/>
    </source>
</evidence>
<evidence type="ECO:0000259" key="11">
    <source>
        <dbReference type="PROSITE" id="PS50262"/>
    </source>
</evidence>
<accession>A0A814HWR6</accession>
<feature type="transmembrane region" description="Helical" evidence="10">
    <location>
        <begin position="139"/>
        <end position="162"/>
    </location>
</feature>
<dbReference type="InterPro" id="IPR017452">
    <property type="entry name" value="GPCR_Rhodpsn_7TM"/>
</dbReference>
<keyword evidence="5 9" id="KW-0297">G-protein coupled receptor</keyword>
<dbReference type="PRINTS" id="PR01012">
    <property type="entry name" value="NRPEPTIDEYR"/>
</dbReference>
<evidence type="ECO:0000256" key="3">
    <source>
        <dbReference type="ARBA" id="ARBA00022692"/>
    </source>
</evidence>
<keyword evidence="3 9" id="KW-0812">Transmembrane</keyword>
<dbReference type="InterPro" id="IPR000276">
    <property type="entry name" value="GPCR_Rhodpsn"/>
</dbReference>
<evidence type="ECO:0000256" key="4">
    <source>
        <dbReference type="ARBA" id="ARBA00022989"/>
    </source>
</evidence>
<evidence type="ECO:0000256" key="8">
    <source>
        <dbReference type="ARBA" id="ARBA00023224"/>
    </source>
</evidence>
<dbReference type="PANTHER" id="PTHR24243">
    <property type="entry name" value="G-PROTEIN COUPLED RECEPTOR"/>
    <property type="match status" value="1"/>
</dbReference>
<feature type="transmembrane region" description="Helical" evidence="10">
    <location>
        <begin position="59"/>
        <end position="80"/>
    </location>
</feature>
<sequence length="402" mass="46569">MAISNDSNITTTQPVEWFPGLQLAACIFYSIILLIGVTGNILVIIIVMKYQDMRNATNFLLTNLSVADLFFLLFCTPDGYQHLYGKDKHRLGKFMCRFSPFVQNVTATCSVLTIMAISYERYIAICQPFKTNSLHLSIFRTLPTVIIFWAISCLMSTPFYIFTNTHLVQSTYNETIVSCLTGFPLPWSIWYLIPCTVVIYLIILIMLCYWHYSICYVLFNREALLQDNTIVTRYRRQVSQLLIVLIISFFVLILPYKIWAIIQPQLSFEQFHRFGFQRHSLMIIIIRSLLYLNSAINPLLYSIMSTKFRQSFVRLCHQYRTCSKNQHPTDVLFYKSYAKRPISMSVNRDGCGGTISTTGKVSYYQPNHNHLQERKLLVVDDTPTPITTTAFNTTKFIFPSQT</sequence>
<evidence type="ECO:0000256" key="9">
    <source>
        <dbReference type="RuleBase" id="RU000688"/>
    </source>
</evidence>
<feature type="transmembrane region" description="Helical" evidence="10">
    <location>
        <begin position="20"/>
        <end position="47"/>
    </location>
</feature>
<dbReference type="PANTHER" id="PTHR24243:SF233">
    <property type="entry name" value="THYROTROPIN-RELEASING HORMONE RECEPTOR"/>
    <property type="match status" value="1"/>
</dbReference>
<keyword evidence="4 10" id="KW-1133">Transmembrane helix</keyword>
<comment type="similarity">
    <text evidence="2 9">Belongs to the G-protein coupled receptor 1 family.</text>
</comment>
<feature type="transmembrane region" description="Helical" evidence="10">
    <location>
        <begin position="282"/>
        <end position="304"/>
    </location>
</feature>
<evidence type="ECO:0000256" key="7">
    <source>
        <dbReference type="ARBA" id="ARBA00023170"/>
    </source>
</evidence>
<feature type="transmembrane region" description="Helical" evidence="10">
    <location>
        <begin position="100"/>
        <end position="119"/>
    </location>
</feature>
<dbReference type="EMBL" id="CAJNOE010000177">
    <property type="protein sequence ID" value="CAF1014970.1"/>
    <property type="molecule type" value="Genomic_DNA"/>
</dbReference>
<evidence type="ECO:0000256" key="1">
    <source>
        <dbReference type="ARBA" id="ARBA00004141"/>
    </source>
</evidence>
<protein>
    <recommendedName>
        <fullName evidence="11">G-protein coupled receptors family 1 profile domain-containing protein</fullName>
    </recommendedName>
</protein>
<evidence type="ECO:0000313" key="12">
    <source>
        <dbReference type="EMBL" id="CAF1014970.1"/>
    </source>
</evidence>
<evidence type="ECO:0000256" key="6">
    <source>
        <dbReference type="ARBA" id="ARBA00023136"/>
    </source>
</evidence>
<dbReference type="PROSITE" id="PS00237">
    <property type="entry name" value="G_PROTEIN_RECEP_F1_1"/>
    <property type="match status" value="1"/>
</dbReference>
<dbReference type="GO" id="GO:0004983">
    <property type="term" value="F:neuropeptide Y receptor activity"/>
    <property type="evidence" value="ECO:0007669"/>
    <property type="project" value="InterPro"/>
</dbReference>
<dbReference type="Gene3D" id="1.20.1070.10">
    <property type="entry name" value="Rhodopsin 7-helix transmembrane proteins"/>
    <property type="match status" value="1"/>
</dbReference>
<comment type="subcellular location">
    <subcellularLocation>
        <location evidence="1">Membrane</location>
        <topology evidence="1">Multi-pass membrane protein</topology>
    </subcellularLocation>
</comment>
<keyword evidence="8 9" id="KW-0807">Transducer</keyword>
<dbReference type="Proteomes" id="UP000663860">
    <property type="component" value="Unassembled WGS sequence"/>
</dbReference>
<evidence type="ECO:0000256" key="10">
    <source>
        <dbReference type="SAM" id="Phobius"/>
    </source>
</evidence>